<dbReference type="GeneTree" id="ENSGT00950000182849"/>
<sequence length="503" mass="54077">MEAAAGLQDTAGLTSRFEFDPKLGIDNPALSLAEDHDHLDSWGPERPRFCLLSRDEGGSFGFQLRKEPNRAGHAVRWVETGSAAQCQGLQDGDRILGVNMDSVEHETFQEVVRRIRASGSRVLLTVLAGHVEAAARALRGDSAHLCPKLGADVRPRLCHVVKDEGGFGFSVSSGDRGNFWLLVSGGGAAEQAGVPPRARLLEINGVDVRNITCSQLNQKLQQSREQVTLLVVDWEVEDRCHQLGLPLAAPLAEGWALPARPRQLRLEKGPQGFGFLLREEKGPRGQFGQFLWEVDPGLPAERAGMLAGDRLVAVAGESLEGLGHEEVVARIRACGSHLSLVVVDPEADRFYSMVRLSPLLFVATTASQADAPALSPDSLSTPPTPPSHPAPPHPHDPRLCLLYRPLGGSYGFRLSWVAEEPDLFISQVTPGGPAAQAGLRVGDVVLEVNGHPVGEETSPEGLRELLKAEPPLRLLLAARTGQGGQGQGPQEPEKDWALASELL</sequence>
<dbReference type="Bgee" id="ENSOANG00000012216">
    <property type="expression patterns" value="Expressed in adult mammalian kidney and 1 other cell type or tissue"/>
</dbReference>
<reference evidence="6" key="3">
    <citation type="submission" date="2025-09" db="UniProtKB">
        <authorList>
            <consortium name="Ensembl"/>
        </authorList>
    </citation>
    <scope>IDENTIFICATION</scope>
    <source>
        <strain evidence="6">Glennie</strain>
    </source>
</reference>
<reference evidence="6 7" key="1">
    <citation type="journal article" date="2008" name="Nature">
        <title>Genome analysis of the platypus reveals unique signatures of evolution.</title>
        <authorList>
            <person name="Warren W.C."/>
            <person name="Hillier L.W."/>
            <person name="Marshall Graves J.A."/>
            <person name="Birney E."/>
            <person name="Ponting C.P."/>
            <person name="Grutzner F."/>
            <person name="Belov K."/>
            <person name="Miller W."/>
            <person name="Clarke L."/>
            <person name="Chinwalla A.T."/>
            <person name="Yang S.P."/>
            <person name="Heger A."/>
            <person name="Locke D.P."/>
            <person name="Miethke P."/>
            <person name="Waters P.D."/>
            <person name="Veyrunes F."/>
            <person name="Fulton L."/>
            <person name="Fulton B."/>
            <person name="Graves T."/>
            <person name="Wallis J."/>
            <person name="Puente X.S."/>
            <person name="Lopez-Otin C."/>
            <person name="Ordonez G.R."/>
            <person name="Eichler E.E."/>
            <person name="Chen L."/>
            <person name="Cheng Z."/>
            <person name="Deakin J.E."/>
            <person name="Alsop A."/>
            <person name="Thompson K."/>
            <person name="Kirby P."/>
            <person name="Papenfuss A.T."/>
            <person name="Wakefield M.J."/>
            <person name="Olender T."/>
            <person name="Lancet D."/>
            <person name="Huttley G.A."/>
            <person name="Smit A.F."/>
            <person name="Pask A."/>
            <person name="Temple-Smith P."/>
            <person name="Batzer M.A."/>
            <person name="Walker J.A."/>
            <person name="Konkel M.K."/>
            <person name="Harris R.S."/>
            <person name="Whittington C.M."/>
            <person name="Wong E.S."/>
            <person name="Gemmell N.J."/>
            <person name="Buschiazzo E."/>
            <person name="Vargas Jentzsch I.M."/>
            <person name="Merkel A."/>
            <person name="Schmitz J."/>
            <person name="Zemann A."/>
            <person name="Churakov G."/>
            <person name="Kriegs J.O."/>
            <person name="Brosius J."/>
            <person name="Murchison E.P."/>
            <person name="Sachidanandam R."/>
            <person name="Smith C."/>
            <person name="Hannon G.J."/>
            <person name="Tsend-Ayush E."/>
            <person name="McMillan D."/>
            <person name="Attenborough R."/>
            <person name="Rens W."/>
            <person name="Ferguson-Smith M."/>
            <person name="Lefevre C.M."/>
            <person name="Sharp J.A."/>
            <person name="Nicholas K.R."/>
            <person name="Ray D.A."/>
            <person name="Kube M."/>
            <person name="Reinhardt R."/>
            <person name="Pringle T.H."/>
            <person name="Taylor J."/>
            <person name="Jones R.C."/>
            <person name="Nixon B."/>
            <person name="Dacheux J.L."/>
            <person name="Niwa H."/>
            <person name="Sekita Y."/>
            <person name="Huang X."/>
            <person name="Stark A."/>
            <person name="Kheradpour P."/>
            <person name="Kellis M."/>
            <person name="Flicek P."/>
            <person name="Chen Y."/>
            <person name="Webber C."/>
            <person name="Hardison R."/>
            <person name="Nelson J."/>
            <person name="Hallsworth-Pepin K."/>
            <person name="Delehaunty K."/>
            <person name="Markovic C."/>
            <person name="Minx P."/>
            <person name="Feng Y."/>
            <person name="Kremitzki C."/>
            <person name="Mitreva M."/>
            <person name="Glasscock J."/>
            <person name="Wylie T."/>
            <person name="Wohldmann P."/>
            <person name="Thiru P."/>
            <person name="Nhan M.N."/>
            <person name="Pohl C.S."/>
            <person name="Smith S.M."/>
            <person name="Hou S."/>
            <person name="Nefedov M."/>
            <person name="de Jong P.J."/>
            <person name="Renfree M.B."/>
            <person name="Mardis E.R."/>
            <person name="Wilson R.K."/>
        </authorList>
    </citation>
    <scope>NUCLEOTIDE SEQUENCE [LARGE SCALE GENOMIC DNA]</scope>
    <source>
        <strain evidence="6 7">Glennie</strain>
    </source>
</reference>
<keyword evidence="3" id="KW-0677">Repeat</keyword>
<dbReference type="SUPFAM" id="SSF50156">
    <property type="entry name" value="PDZ domain-like"/>
    <property type="match status" value="4"/>
</dbReference>
<feature type="domain" description="PDZ" evidence="5">
    <location>
        <begin position="157"/>
        <end position="235"/>
    </location>
</feature>
<dbReference type="PANTHER" id="PTHR14191">
    <property type="entry name" value="PDZ DOMAIN CONTAINING PROTEIN"/>
    <property type="match status" value="1"/>
</dbReference>
<dbReference type="FunCoup" id="F7FP93">
    <property type="interactions" value="26"/>
</dbReference>
<feature type="compositionally biased region" description="Low complexity" evidence="4">
    <location>
        <begin position="371"/>
        <end position="381"/>
    </location>
</feature>
<dbReference type="HOGENOM" id="CLU_031712_1_0_1"/>
<gene>
    <name evidence="6" type="primary">NHERF4</name>
</gene>
<dbReference type="OMA" id="AWIPTGA"/>
<evidence type="ECO:0000256" key="4">
    <source>
        <dbReference type="SAM" id="MobiDB-lite"/>
    </source>
</evidence>
<organism evidence="6 7">
    <name type="scientific">Ornithorhynchus anatinus</name>
    <name type="common">Duckbill platypus</name>
    <dbReference type="NCBI Taxonomy" id="9258"/>
    <lineage>
        <taxon>Eukaryota</taxon>
        <taxon>Metazoa</taxon>
        <taxon>Chordata</taxon>
        <taxon>Craniata</taxon>
        <taxon>Vertebrata</taxon>
        <taxon>Euteleostomi</taxon>
        <taxon>Mammalia</taxon>
        <taxon>Monotremata</taxon>
        <taxon>Ornithorhynchidae</taxon>
        <taxon>Ornithorhynchus</taxon>
    </lineage>
</organism>
<evidence type="ECO:0000313" key="6">
    <source>
        <dbReference type="Ensembl" id="ENSOANP00000019333.2"/>
    </source>
</evidence>
<dbReference type="PANTHER" id="PTHR14191:SF20">
    <property type="entry name" value="NA(+)_H(+) EXCHANGE REGULATORY COFACTOR NHE-RF4"/>
    <property type="match status" value="1"/>
</dbReference>
<dbReference type="GO" id="GO:0016324">
    <property type="term" value="C:apical plasma membrane"/>
    <property type="evidence" value="ECO:0000318"/>
    <property type="project" value="GO_Central"/>
</dbReference>
<accession>F7FP93</accession>
<evidence type="ECO:0000259" key="5">
    <source>
        <dbReference type="PROSITE" id="PS50106"/>
    </source>
</evidence>
<feature type="domain" description="PDZ" evidence="5">
    <location>
        <begin position="399"/>
        <end position="480"/>
    </location>
</feature>
<dbReference type="GO" id="GO:0005102">
    <property type="term" value="F:signaling receptor binding"/>
    <property type="evidence" value="ECO:0000318"/>
    <property type="project" value="GO_Central"/>
</dbReference>
<evidence type="ECO:0000256" key="1">
    <source>
        <dbReference type="ARBA" id="ARBA00004236"/>
    </source>
</evidence>
<reference evidence="6" key="2">
    <citation type="submission" date="2025-08" db="UniProtKB">
        <authorList>
            <consortium name="Ensembl"/>
        </authorList>
    </citation>
    <scope>IDENTIFICATION</scope>
    <source>
        <strain evidence="6">Glennie</strain>
    </source>
</reference>
<dbReference type="eggNOG" id="KOG3528">
    <property type="taxonomic scope" value="Eukaryota"/>
</dbReference>
<dbReference type="InterPro" id="IPR036034">
    <property type="entry name" value="PDZ_sf"/>
</dbReference>
<dbReference type="CDD" id="cd06768">
    <property type="entry name" value="PDZ_NHERF-like"/>
    <property type="match status" value="3"/>
</dbReference>
<comment type="subcellular location">
    <subcellularLocation>
        <location evidence="1">Cell membrane</location>
    </subcellularLocation>
</comment>
<dbReference type="GO" id="GO:0030251">
    <property type="term" value="F:guanylate cyclase inhibitor activity"/>
    <property type="evidence" value="ECO:0007669"/>
    <property type="project" value="Ensembl"/>
</dbReference>
<dbReference type="GO" id="GO:0005903">
    <property type="term" value="C:brush border"/>
    <property type="evidence" value="ECO:0007669"/>
    <property type="project" value="Ensembl"/>
</dbReference>
<feature type="domain" description="PDZ" evidence="5">
    <location>
        <begin position="49"/>
        <end position="130"/>
    </location>
</feature>
<dbReference type="STRING" id="9258.ENSOANP00000019333"/>
<feature type="compositionally biased region" description="Pro residues" evidence="4">
    <location>
        <begin position="382"/>
        <end position="392"/>
    </location>
</feature>
<name>F7FP93_ORNAN</name>
<dbReference type="GO" id="GO:0043296">
    <property type="term" value="C:apical junction complex"/>
    <property type="evidence" value="ECO:0007669"/>
    <property type="project" value="Ensembl"/>
</dbReference>
<dbReference type="GO" id="GO:0043495">
    <property type="term" value="F:protein-membrane adaptor activity"/>
    <property type="evidence" value="ECO:0000318"/>
    <property type="project" value="GO_Central"/>
</dbReference>
<dbReference type="InParanoid" id="F7FP93"/>
<dbReference type="InterPro" id="IPR051067">
    <property type="entry name" value="NHER"/>
</dbReference>
<keyword evidence="2" id="KW-0472">Membrane</keyword>
<dbReference type="InterPro" id="IPR041489">
    <property type="entry name" value="PDZ_6"/>
</dbReference>
<evidence type="ECO:0000256" key="3">
    <source>
        <dbReference type="ARBA" id="ARBA00022737"/>
    </source>
</evidence>
<dbReference type="InterPro" id="IPR001478">
    <property type="entry name" value="PDZ"/>
</dbReference>
<dbReference type="Pfam" id="PF00595">
    <property type="entry name" value="PDZ"/>
    <property type="match status" value="3"/>
</dbReference>
<keyword evidence="2" id="KW-1003">Cell membrane</keyword>
<dbReference type="GO" id="GO:1990381">
    <property type="term" value="F:ubiquitin-specific protease binding"/>
    <property type="evidence" value="ECO:0007669"/>
    <property type="project" value="Ensembl"/>
</dbReference>
<evidence type="ECO:0000256" key="2">
    <source>
        <dbReference type="ARBA" id="ARBA00022475"/>
    </source>
</evidence>
<dbReference type="GO" id="GO:0010754">
    <property type="term" value="P:negative regulation of cGMP-mediated signaling"/>
    <property type="evidence" value="ECO:0007669"/>
    <property type="project" value="Ensembl"/>
</dbReference>
<dbReference type="Ensembl" id="ENSOANT00000019336.2">
    <property type="protein sequence ID" value="ENSOANP00000019333.2"/>
    <property type="gene ID" value="ENSOANG00000012216.3"/>
</dbReference>
<dbReference type="GO" id="GO:0072659">
    <property type="term" value="P:protein localization to plasma membrane"/>
    <property type="evidence" value="ECO:0000318"/>
    <property type="project" value="GO_Central"/>
</dbReference>
<evidence type="ECO:0000313" key="7">
    <source>
        <dbReference type="Proteomes" id="UP000002279"/>
    </source>
</evidence>
<protein>
    <submittedName>
        <fullName evidence="6">NHERF family PDZ scaffold protein 4</fullName>
    </submittedName>
</protein>
<feature type="region of interest" description="Disordered" evidence="4">
    <location>
        <begin position="371"/>
        <end position="396"/>
    </location>
</feature>
<dbReference type="Proteomes" id="UP000002279">
    <property type="component" value="Chromosome 11"/>
</dbReference>
<feature type="domain" description="PDZ" evidence="5">
    <location>
        <begin position="263"/>
        <end position="346"/>
    </location>
</feature>
<dbReference type="SMART" id="SM00228">
    <property type="entry name" value="PDZ"/>
    <property type="match status" value="4"/>
</dbReference>
<dbReference type="Pfam" id="PF17820">
    <property type="entry name" value="PDZ_6"/>
    <property type="match status" value="1"/>
</dbReference>
<keyword evidence="7" id="KW-1185">Reference proteome</keyword>
<dbReference type="Gene3D" id="2.30.42.10">
    <property type="match status" value="4"/>
</dbReference>
<dbReference type="AlphaFoldDB" id="F7FP93"/>
<feature type="region of interest" description="Disordered" evidence="4">
    <location>
        <begin position="480"/>
        <end position="503"/>
    </location>
</feature>
<dbReference type="PROSITE" id="PS50106">
    <property type="entry name" value="PDZ"/>
    <property type="match status" value="4"/>
</dbReference>
<proteinExistence type="predicted"/>